<organism evidence="1">
    <name type="scientific">Lepeophtheirus salmonis</name>
    <name type="common">Salmon louse</name>
    <name type="synonym">Caligus salmonis</name>
    <dbReference type="NCBI Taxonomy" id="72036"/>
    <lineage>
        <taxon>Eukaryota</taxon>
        <taxon>Metazoa</taxon>
        <taxon>Ecdysozoa</taxon>
        <taxon>Arthropoda</taxon>
        <taxon>Crustacea</taxon>
        <taxon>Multicrustacea</taxon>
        <taxon>Hexanauplia</taxon>
        <taxon>Copepoda</taxon>
        <taxon>Siphonostomatoida</taxon>
        <taxon>Caligidae</taxon>
        <taxon>Lepeophtheirus</taxon>
    </lineage>
</organism>
<reference evidence="1" key="1">
    <citation type="submission" date="2014-05" db="EMBL/GenBank/DDBJ databases">
        <authorList>
            <person name="Chronopoulou M."/>
        </authorList>
    </citation>
    <scope>NUCLEOTIDE SEQUENCE</scope>
    <source>
        <tissue evidence="1">Whole organism</tissue>
    </source>
</reference>
<dbReference type="AlphaFoldDB" id="A0A0K2T322"/>
<proteinExistence type="predicted"/>
<protein>
    <submittedName>
        <fullName evidence="1">Uncharacterized protein</fullName>
    </submittedName>
</protein>
<evidence type="ECO:0000313" key="1">
    <source>
        <dbReference type="EMBL" id="CDW20464.1"/>
    </source>
</evidence>
<name>A0A0K2T322_LEPSM</name>
<accession>A0A0K2T322</accession>
<dbReference type="EMBL" id="HACA01003103">
    <property type="protein sequence ID" value="CDW20464.1"/>
    <property type="molecule type" value="Transcribed_RNA"/>
</dbReference>
<sequence>MIERMFNITNGRTSTQTSLSWFILKAR</sequence>